<feature type="non-terminal residue" evidence="1">
    <location>
        <position position="307"/>
    </location>
</feature>
<reference evidence="1" key="1">
    <citation type="submission" date="2021-06" db="EMBL/GenBank/DDBJ databases">
        <authorList>
            <person name="Kallberg Y."/>
            <person name="Tangrot J."/>
            <person name="Rosling A."/>
        </authorList>
    </citation>
    <scope>NUCLEOTIDE SEQUENCE</scope>
    <source>
        <strain evidence="1">MA461A</strain>
    </source>
</reference>
<keyword evidence="2" id="KW-1185">Reference proteome</keyword>
<dbReference type="EMBL" id="CAJVQC010019183">
    <property type="protein sequence ID" value="CAG8699150.1"/>
    <property type="molecule type" value="Genomic_DNA"/>
</dbReference>
<gene>
    <name evidence="1" type="ORF">RPERSI_LOCUS9936</name>
</gene>
<accession>A0ACA9PE78</accession>
<protein>
    <submittedName>
        <fullName evidence="1">34826_t:CDS:1</fullName>
    </submittedName>
</protein>
<evidence type="ECO:0000313" key="2">
    <source>
        <dbReference type="Proteomes" id="UP000789920"/>
    </source>
</evidence>
<dbReference type="Proteomes" id="UP000789920">
    <property type="component" value="Unassembled WGS sequence"/>
</dbReference>
<feature type="non-terminal residue" evidence="1">
    <location>
        <position position="1"/>
    </location>
</feature>
<proteinExistence type="predicted"/>
<sequence>SQTAQQNADLRSTIKSFQEIMSRATKTLDNSKKSSKKRKDISDSLAGLILNSIIKIAVKRAVKKSTDSDSGSSTSSDTSSSNSSNTSSSNSSDSSDSENNITISKTSLEETIRKVLQSELKLIFPNHFSQDSIKANIPNQAPLIQKKIESQSNTSPITKQLDRVRHLVRSFGRDPLPKFQNRGAGDGPKETPMTSDNSFGIDSSGTSQSACAEISLVKSKADNFAKSEEMKSLQSVINLLAPRYSDNNQSDSLVAEGLDSSIQEQKNNSMNLKTVFSEPILPATLTNKISLGGAEGMGSQKDLAKPS</sequence>
<comment type="caution">
    <text evidence="1">The sequence shown here is derived from an EMBL/GenBank/DDBJ whole genome shotgun (WGS) entry which is preliminary data.</text>
</comment>
<name>A0ACA9PE78_9GLOM</name>
<evidence type="ECO:0000313" key="1">
    <source>
        <dbReference type="EMBL" id="CAG8699150.1"/>
    </source>
</evidence>
<organism evidence="1 2">
    <name type="scientific">Racocetra persica</name>
    <dbReference type="NCBI Taxonomy" id="160502"/>
    <lineage>
        <taxon>Eukaryota</taxon>
        <taxon>Fungi</taxon>
        <taxon>Fungi incertae sedis</taxon>
        <taxon>Mucoromycota</taxon>
        <taxon>Glomeromycotina</taxon>
        <taxon>Glomeromycetes</taxon>
        <taxon>Diversisporales</taxon>
        <taxon>Gigasporaceae</taxon>
        <taxon>Racocetra</taxon>
    </lineage>
</organism>